<dbReference type="EMBL" id="FUWH01000003">
    <property type="protein sequence ID" value="SJZ60055.1"/>
    <property type="molecule type" value="Genomic_DNA"/>
</dbReference>
<dbReference type="InterPro" id="IPR005814">
    <property type="entry name" value="Aminotrans_3"/>
</dbReference>
<sequence length="383" mass="41685">MKLFDVYPLNNISIVRAQGSYVWDDKGVQYLDMYGGHAVISIGHTHPHWVKRIETQLEQIAFYSNSVIIPLQQQLAAKLGDLSGKEDYQLFLCNSGAEANENALKLASFHNGRKKIVAFRKAFHGRTSLAVAATDNPAIVAPVNETDNVIFLPFNDTSALEACFAAHGNEISSVIIEGMQGVGGINIATAEFLQRIRQLCDDHGALYIADSVQCGYGRSGRFFSHDRAGVNADIYTMAKGMGNGFPVGGILIAPHIQPKHGMLGTTFGGNQLACAASLAVLEVMEQEALMKNASETGNFLMQELRQIHGIQNVRGEGLMIGFEVPDSLKDLRKVLLHEHRIFTGEAKPNVIRLLPSLALTRELATDFLNALKTAIAGIQAKTN</sequence>
<accession>A0A1T4LZH3</accession>
<dbReference type="GO" id="GO:0042802">
    <property type="term" value="F:identical protein binding"/>
    <property type="evidence" value="ECO:0007669"/>
    <property type="project" value="TreeGrafter"/>
</dbReference>
<evidence type="ECO:0000313" key="7">
    <source>
        <dbReference type="Proteomes" id="UP000190888"/>
    </source>
</evidence>
<dbReference type="InterPro" id="IPR015424">
    <property type="entry name" value="PyrdxlP-dep_Trfase"/>
</dbReference>
<dbReference type="Gene3D" id="3.90.1150.10">
    <property type="entry name" value="Aspartate Aminotransferase, domain 1"/>
    <property type="match status" value="1"/>
</dbReference>
<evidence type="ECO:0000256" key="3">
    <source>
        <dbReference type="ARBA" id="ARBA00022679"/>
    </source>
</evidence>
<comment type="similarity">
    <text evidence="5">Belongs to the class-III pyridoxal-phosphate-dependent aminotransferase family.</text>
</comment>
<dbReference type="STRING" id="413434.SAMN04488132_10375"/>
<dbReference type="Pfam" id="PF00202">
    <property type="entry name" value="Aminotran_3"/>
    <property type="match status" value="1"/>
</dbReference>
<reference evidence="6 7" key="1">
    <citation type="submission" date="2017-02" db="EMBL/GenBank/DDBJ databases">
        <authorList>
            <person name="Peterson S.W."/>
        </authorList>
    </citation>
    <scope>NUCLEOTIDE SEQUENCE [LARGE SCALE GENOMIC DNA]</scope>
    <source>
        <strain evidence="6 7">DSM 22335</strain>
    </source>
</reference>
<keyword evidence="7" id="KW-1185">Reference proteome</keyword>
<organism evidence="6 7">
    <name type="scientific">Sediminibacterium ginsengisoli</name>
    <dbReference type="NCBI Taxonomy" id="413434"/>
    <lineage>
        <taxon>Bacteria</taxon>
        <taxon>Pseudomonadati</taxon>
        <taxon>Bacteroidota</taxon>
        <taxon>Chitinophagia</taxon>
        <taxon>Chitinophagales</taxon>
        <taxon>Chitinophagaceae</taxon>
        <taxon>Sediminibacterium</taxon>
    </lineage>
</organism>
<evidence type="ECO:0000256" key="5">
    <source>
        <dbReference type="RuleBase" id="RU003560"/>
    </source>
</evidence>
<dbReference type="OrthoDB" id="730777at2"/>
<evidence type="ECO:0000313" key="6">
    <source>
        <dbReference type="EMBL" id="SJZ60055.1"/>
    </source>
</evidence>
<dbReference type="PIRSF" id="PIRSF000521">
    <property type="entry name" value="Transaminase_4ab_Lys_Orn"/>
    <property type="match status" value="1"/>
</dbReference>
<keyword evidence="3 6" id="KW-0808">Transferase</keyword>
<dbReference type="Gene3D" id="3.40.640.10">
    <property type="entry name" value="Type I PLP-dependent aspartate aminotransferase-like (Major domain)"/>
    <property type="match status" value="1"/>
</dbReference>
<evidence type="ECO:0000256" key="2">
    <source>
        <dbReference type="ARBA" id="ARBA00022576"/>
    </source>
</evidence>
<dbReference type="RefSeq" id="WP_078830581.1">
    <property type="nucleotide sequence ID" value="NZ_FUWH01000003.1"/>
</dbReference>
<evidence type="ECO:0000256" key="4">
    <source>
        <dbReference type="ARBA" id="ARBA00022898"/>
    </source>
</evidence>
<keyword evidence="2 6" id="KW-0032">Aminotransferase</keyword>
<gene>
    <name evidence="6" type="ORF">SAMN04488132_10375</name>
</gene>
<protein>
    <submittedName>
        <fullName evidence="6">Acetylornithine aminotransferase</fullName>
    </submittedName>
</protein>
<dbReference type="InterPro" id="IPR015421">
    <property type="entry name" value="PyrdxlP-dep_Trfase_major"/>
</dbReference>
<proteinExistence type="inferred from homology"/>
<dbReference type="GO" id="GO:0008483">
    <property type="term" value="F:transaminase activity"/>
    <property type="evidence" value="ECO:0007669"/>
    <property type="project" value="UniProtKB-KW"/>
</dbReference>
<dbReference type="FunFam" id="3.40.640.10:FF:000004">
    <property type="entry name" value="Acetylornithine aminotransferase"/>
    <property type="match status" value="1"/>
</dbReference>
<dbReference type="SUPFAM" id="SSF53383">
    <property type="entry name" value="PLP-dependent transferases"/>
    <property type="match status" value="1"/>
</dbReference>
<dbReference type="GO" id="GO:0030170">
    <property type="term" value="F:pyridoxal phosphate binding"/>
    <property type="evidence" value="ECO:0007669"/>
    <property type="project" value="InterPro"/>
</dbReference>
<dbReference type="PANTHER" id="PTHR11986:SF79">
    <property type="entry name" value="ACETYLORNITHINE AMINOTRANSFERASE, MITOCHONDRIAL"/>
    <property type="match status" value="1"/>
</dbReference>
<dbReference type="InterPro" id="IPR050103">
    <property type="entry name" value="Class-III_PLP-dep_AT"/>
</dbReference>
<name>A0A1T4LZH3_9BACT</name>
<dbReference type="InterPro" id="IPR015422">
    <property type="entry name" value="PyrdxlP-dep_Trfase_small"/>
</dbReference>
<comment type="cofactor">
    <cofactor evidence="1">
        <name>pyridoxal 5'-phosphate</name>
        <dbReference type="ChEBI" id="CHEBI:597326"/>
    </cofactor>
</comment>
<evidence type="ECO:0000256" key="1">
    <source>
        <dbReference type="ARBA" id="ARBA00001933"/>
    </source>
</evidence>
<dbReference type="Proteomes" id="UP000190888">
    <property type="component" value="Unassembled WGS sequence"/>
</dbReference>
<dbReference type="PANTHER" id="PTHR11986">
    <property type="entry name" value="AMINOTRANSFERASE CLASS III"/>
    <property type="match status" value="1"/>
</dbReference>
<keyword evidence="4 5" id="KW-0663">Pyridoxal phosphate</keyword>
<dbReference type="AlphaFoldDB" id="A0A1T4LZH3"/>
<dbReference type="CDD" id="cd00610">
    <property type="entry name" value="OAT_like"/>
    <property type="match status" value="1"/>
</dbReference>